<comment type="caution">
    <text evidence="4">The sequence shown here is derived from an EMBL/GenBank/DDBJ whole genome shotgun (WGS) entry which is preliminary data.</text>
</comment>
<dbReference type="AlphaFoldDB" id="A0A2K2HD37"/>
<feature type="domain" description="6-hydroxymethylpterin diphosphokinase MptE-like" evidence="2">
    <location>
        <begin position="283"/>
        <end position="445"/>
    </location>
</feature>
<evidence type="ECO:0000259" key="3">
    <source>
        <dbReference type="Pfam" id="PF20157"/>
    </source>
</evidence>
<protein>
    <recommendedName>
        <fullName evidence="6">DUF115 domain-containing protein</fullName>
    </recommendedName>
</protein>
<evidence type="ECO:0000259" key="2">
    <source>
        <dbReference type="Pfam" id="PF01973"/>
    </source>
</evidence>
<reference evidence="4 5" key="1">
    <citation type="journal article" date="2018" name="Genome Announc.">
        <title>Genome Sequence of Geothermobacter sp. HR-1 Iron Reducer from the Loihi Seamount.</title>
        <authorList>
            <person name="Smith H."/>
            <person name="Abuyen K."/>
            <person name="Tremblay J."/>
            <person name="Savalia P."/>
            <person name="Perez-Rodriguez I."/>
            <person name="Emerson D."/>
            <person name="Tully B."/>
            <person name="Amend J."/>
        </authorList>
    </citation>
    <scope>NUCLEOTIDE SEQUENCE [LARGE SCALE GENOMIC DNA]</scope>
    <source>
        <strain evidence="4 5">HR-1</strain>
    </source>
</reference>
<dbReference type="RefSeq" id="WP_103114456.1">
    <property type="nucleotide sequence ID" value="NZ_PPFX01000005.1"/>
</dbReference>
<evidence type="ECO:0000313" key="5">
    <source>
        <dbReference type="Proteomes" id="UP000236340"/>
    </source>
</evidence>
<gene>
    <name evidence="4" type="ORF">C2E25_03770</name>
</gene>
<dbReference type="PANTHER" id="PTHR41786:SF1">
    <property type="entry name" value="6-HYDROXYMETHYLPTERIN DIPHOSPHOKINASE MPTE-LIKE DOMAIN-CONTAINING PROTEIN"/>
    <property type="match status" value="1"/>
</dbReference>
<evidence type="ECO:0000313" key="4">
    <source>
        <dbReference type="EMBL" id="PNU21163.1"/>
    </source>
</evidence>
<dbReference type="InterPro" id="IPR002826">
    <property type="entry name" value="MptE-like"/>
</dbReference>
<dbReference type="PANTHER" id="PTHR41786">
    <property type="entry name" value="MOTILITY ACCESSORY FACTOR MAF"/>
    <property type="match status" value="1"/>
</dbReference>
<proteinExistence type="predicted"/>
<evidence type="ECO:0000256" key="1">
    <source>
        <dbReference type="SAM" id="MobiDB-lite"/>
    </source>
</evidence>
<dbReference type="Pfam" id="PF01973">
    <property type="entry name" value="MptE-like"/>
    <property type="match status" value="1"/>
</dbReference>
<feature type="domain" description="Glycosyltransferase Maf N-terminal" evidence="3">
    <location>
        <begin position="37"/>
        <end position="211"/>
    </location>
</feature>
<name>A0A2K2HD37_9BACT</name>
<dbReference type="OrthoDB" id="5404763at2"/>
<accession>A0A2K2HD37</accession>
<dbReference type="EMBL" id="PPFX01000005">
    <property type="protein sequence ID" value="PNU21163.1"/>
    <property type="molecule type" value="Genomic_DNA"/>
</dbReference>
<feature type="compositionally biased region" description="Polar residues" evidence="1">
    <location>
        <begin position="681"/>
        <end position="690"/>
    </location>
</feature>
<feature type="compositionally biased region" description="Low complexity" evidence="1">
    <location>
        <begin position="670"/>
        <end position="680"/>
    </location>
</feature>
<sequence>MTQNRPKHRRAKSAGTMLERLRKRTPRQRASLLSNTFQANLTFFKQRDPALASLLESGGQNPYQVSINDHFLDLIDTSSNLLCHPQSGLDSFAEQLGDWHHPGWIDFLDPRLRHYPQDENHGRQLMAFSESLLAAFPQFEERLSEDRFQLPEIENGRRFSPAVVFAGIFHGLHIDHYLSRTSVADVTLIEPDRFKFLVSCHFLDYARLEQRCGGLRLHVGDPVPDAFLQAILTRSWITSTVWLRVLPGYRLPEIDRIVERLRLAWLALTDAWVPADRELRALDHAKKNLAAGVPILTSEPRPEPETRIAVVGAGPSLCNDLAWLKKQQQQIIIIAAHTAVRVLLKNGIRPDFQVSLDPEWDDATLRRLDLDRRIPLLAGNHKDPAILRQFDQPLLVAVDGLPQPVIFNYQLPFGLQTTGNLALAFACACHPRTLLLLGMDFGFRDSNRIHVKGGHFDEQTDQGVEITGNRQLPVAANFPSRQPLLTRPYFNDARLLAEKTLRQLEPGTRILNLSDGARIAGADAVHSNEFELDPWPDKEAALAALKAAFEPPRRGEHWHPFADGANQTADLLTTGLHRLFDQQTISWSHLASTLNRAQHDLFQLCRTGTTPDLRPLPYLRIIKDLLTTWFRFLIAARTPEETANLYRKGRELLLGAAMEWNDHRQLGQPTTGAATASSATRQTHPQPRDR</sequence>
<dbReference type="InterPro" id="IPR045376">
    <property type="entry name" value="Maf_N"/>
</dbReference>
<feature type="region of interest" description="Disordered" evidence="1">
    <location>
        <begin position="666"/>
        <end position="690"/>
    </location>
</feature>
<dbReference type="Pfam" id="PF20157">
    <property type="entry name" value="Maf_flag10_N"/>
    <property type="match status" value="1"/>
</dbReference>
<organism evidence="4 5">
    <name type="scientific">Geothermobacter hydrogeniphilus</name>
    <dbReference type="NCBI Taxonomy" id="1969733"/>
    <lineage>
        <taxon>Bacteria</taxon>
        <taxon>Pseudomonadati</taxon>
        <taxon>Thermodesulfobacteriota</taxon>
        <taxon>Desulfuromonadia</taxon>
        <taxon>Desulfuromonadales</taxon>
        <taxon>Geothermobacteraceae</taxon>
        <taxon>Geothermobacter</taxon>
    </lineage>
</organism>
<dbReference type="Proteomes" id="UP000236340">
    <property type="component" value="Unassembled WGS sequence"/>
</dbReference>
<evidence type="ECO:0008006" key="6">
    <source>
        <dbReference type="Google" id="ProtNLM"/>
    </source>
</evidence>